<dbReference type="OrthoDB" id="1809393at2"/>
<name>C0GC81_DETAL</name>
<dbReference type="Gene3D" id="2.30.30.290">
    <property type="entry name" value="YopX-like domains"/>
    <property type="match status" value="1"/>
</dbReference>
<dbReference type="Pfam" id="PF09643">
    <property type="entry name" value="YopX"/>
    <property type="match status" value="1"/>
</dbReference>
<dbReference type="InterPro" id="IPR023385">
    <property type="entry name" value="YopX-like_C"/>
</dbReference>
<comment type="caution">
    <text evidence="2">The sequence shown here is derived from an EMBL/GenBank/DDBJ whole genome shotgun (WGS) entry which is preliminary data.</text>
</comment>
<feature type="domain" description="YopX protein" evidence="1">
    <location>
        <begin position="42"/>
        <end position="134"/>
    </location>
</feature>
<sequence>MDIPMFRIWYKVKQSFDAASKEWTYKWQMSPVQVLQIHTGEVILDSKYGFANRMHKIGRDCILMQSLGIKDVNQKPVYVGDIVKITDSQTGKEYTGHVEGRGAVYYVDVQGEELFIKSDMAMEVLGNVYEQPELKP</sequence>
<evidence type="ECO:0000313" key="2">
    <source>
        <dbReference type="EMBL" id="EEG78816.1"/>
    </source>
</evidence>
<keyword evidence="3" id="KW-1185">Reference proteome</keyword>
<evidence type="ECO:0000259" key="1">
    <source>
        <dbReference type="Pfam" id="PF09643"/>
    </source>
</evidence>
<organism evidence="2 3">
    <name type="scientific">Dethiobacter alkaliphilus AHT 1</name>
    <dbReference type="NCBI Taxonomy" id="555088"/>
    <lineage>
        <taxon>Bacteria</taxon>
        <taxon>Bacillati</taxon>
        <taxon>Bacillota</taxon>
        <taxon>Dethiobacteria</taxon>
        <taxon>Dethiobacterales</taxon>
        <taxon>Dethiobacteraceae</taxon>
        <taxon>Dethiobacter</taxon>
    </lineage>
</organism>
<evidence type="ECO:0000313" key="3">
    <source>
        <dbReference type="Proteomes" id="UP000006443"/>
    </source>
</evidence>
<dbReference type="RefSeq" id="WP_008513805.1">
    <property type="nucleotide sequence ID" value="NZ_ACJM01000001.1"/>
</dbReference>
<dbReference type="STRING" id="555088.DealDRAFT_0090"/>
<dbReference type="SUPFAM" id="SSF159006">
    <property type="entry name" value="YopX-like"/>
    <property type="match status" value="1"/>
</dbReference>
<dbReference type="InterPro" id="IPR019096">
    <property type="entry name" value="YopX_protein"/>
</dbReference>
<dbReference type="Proteomes" id="UP000006443">
    <property type="component" value="Unassembled WGS sequence"/>
</dbReference>
<proteinExistence type="predicted"/>
<protein>
    <recommendedName>
        <fullName evidence="1">YopX protein domain-containing protein</fullName>
    </recommendedName>
</protein>
<accession>C0GC81</accession>
<gene>
    <name evidence="2" type="ORF">DealDRAFT_0090</name>
</gene>
<reference evidence="2 3" key="1">
    <citation type="submission" date="2009-02" db="EMBL/GenBank/DDBJ databases">
        <title>Sequencing of the draft genome and assembly of Dethiobacter alkaliphilus AHT 1.</title>
        <authorList>
            <consortium name="US DOE Joint Genome Institute (JGI-PGF)"/>
            <person name="Lucas S."/>
            <person name="Copeland A."/>
            <person name="Lapidus A."/>
            <person name="Glavina del Rio T."/>
            <person name="Dalin E."/>
            <person name="Tice H."/>
            <person name="Bruce D."/>
            <person name="Goodwin L."/>
            <person name="Pitluck S."/>
            <person name="Larimer F."/>
            <person name="Land M.L."/>
            <person name="Hauser L."/>
            <person name="Muyzer G."/>
        </authorList>
    </citation>
    <scope>NUCLEOTIDE SEQUENCE [LARGE SCALE GENOMIC DNA]</scope>
    <source>
        <strain evidence="2 3">AHT 1</strain>
    </source>
</reference>
<dbReference type="EMBL" id="ACJM01000001">
    <property type="protein sequence ID" value="EEG78816.1"/>
    <property type="molecule type" value="Genomic_DNA"/>
</dbReference>
<dbReference type="AlphaFoldDB" id="C0GC81"/>